<keyword evidence="1" id="KW-0732">Signal</keyword>
<feature type="chain" id="PRO_5035776909" evidence="1">
    <location>
        <begin position="27"/>
        <end position="131"/>
    </location>
</feature>
<dbReference type="AlphaFoldDB" id="A0A8S9LPI6"/>
<reference evidence="2" key="1">
    <citation type="submission" date="2019-12" db="EMBL/GenBank/DDBJ databases">
        <title>Genome sequencing and annotation of Brassica cretica.</title>
        <authorList>
            <person name="Studholme D.J."/>
            <person name="Sarris P.F."/>
        </authorList>
    </citation>
    <scope>NUCLEOTIDE SEQUENCE</scope>
    <source>
        <strain evidence="2">PFS-001/15</strain>
        <tissue evidence="2">Leaf</tissue>
    </source>
</reference>
<evidence type="ECO:0000313" key="3">
    <source>
        <dbReference type="Proteomes" id="UP000712281"/>
    </source>
</evidence>
<organism evidence="2 3">
    <name type="scientific">Brassica cretica</name>
    <name type="common">Mustard</name>
    <dbReference type="NCBI Taxonomy" id="69181"/>
    <lineage>
        <taxon>Eukaryota</taxon>
        <taxon>Viridiplantae</taxon>
        <taxon>Streptophyta</taxon>
        <taxon>Embryophyta</taxon>
        <taxon>Tracheophyta</taxon>
        <taxon>Spermatophyta</taxon>
        <taxon>Magnoliopsida</taxon>
        <taxon>eudicotyledons</taxon>
        <taxon>Gunneridae</taxon>
        <taxon>Pentapetalae</taxon>
        <taxon>rosids</taxon>
        <taxon>malvids</taxon>
        <taxon>Brassicales</taxon>
        <taxon>Brassicaceae</taxon>
        <taxon>Brassiceae</taxon>
        <taxon>Brassica</taxon>
    </lineage>
</organism>
<sequence>MNCTSKLLVLILHEILDELLIEQVAAYKGFQFSDITKEDLREFTKGRSTATLVFDLKTIAKDISEWQVGHVTLILGSIRILPNADQFTSLFGGLNLEIYFALGLSLTLFASSFDRTQVENLDMESDKATPA</sequence>
<name>A0A8S9LPI6_BRACR</name>
<dbReference type="EMBL" id="QGKW02000276">
    <property type="protein sequence ID" value="KAF2609434.1"/>
    <property type="molecule type" value="Genomic_DNA"/>
</dbReference>
<accession>A0A8S9LPI6</accession>
<evidence type="ECO:0000256" key="1">
    <source>
        <dbReference type="SAM" id="SignalP"/>
    </source>
</evidence>
<gene>
    <name evidence="2" type="ORF">F2Q68_00043788</name>
</gene>
<evidence type="ECO:0000313" key="2">
    <source>
        <dbReference type="EMBL" id="KAF2609434.1"/>
    </source>
</evidence>
<proteinExistence type="predicted"/>
<dbReference type="Proteomes" id="UP000712281">
    <property type="component" value="Unassembled WGS sequence"/>
</dbReference>
<comment type="caution">
    <text evidence="2">The sequence shown here is derived from an EMBL/GenBank/DDBJ whole genome shotgun (WGS) entry which is preliminary data.</text>
</comment>
<feature type="signal peptide" evidence="1">
    <location>
        <begin position="1"/>
        <end position="26"/>
    </location>
</feature>
<protein>
    <submittedName>
        <fullName evidence="2">Uncharacterized protein</fullName>
    </submittedName>
</protein>